<dbReference type="InterPro" id="IPR046820">
    <property type="entry name" value="MmeI_TRD"/>
</dbReference>
<keyword evidence="4" id="KW-1185">Reference proteome</keyword>
<reference evidence="3 4" key="1">
    <citation type="submission" date="2019-08" db="EMBL/GenBank/DDBJ databases">
        <title>In-depth cultivation of the pig gut microbiome towards novel bacterial diversity and tailored functional studies.</title>
        <authorList>
            <person name="Wylensek D."/>
            <person name="Hitch T.C.A."/>
            <person name="Clavel T."/>
        </authorList>
    </citation>
    <scope>NUCLEOTIDE SEQUENCE [LARGE SCALE GENOMIC DNA]</scope>
    <source>
        <strain evidence="3 4">RF-GAM-744-WT-7</strain>
    </source>
</reference>
<organism evidence="3 4">
    <name type="scientific">Mobiluncus porci</name>
    <dbReference type="NCBI Taxonomy" id="2652278"/>
    <lineage>
        <taxon>Bacteria</taxon>
        <taxon>Bacillati</taxon>
        <taxon>Actinomycetota</taxon>
        <taxon>Actinomycetes</taxon>
        <taxon>Actinomycetales</taxon>
        <taxon>Actinomycetaceae</taxon>
        <taxon>Mobiluncus</taxon>
    </lineage>
</organism>
<accession>A0A7K0K453</accession>
<protein>
    <submittedName>
        <fullName evidence="3">Uncharacterized protein</fullName>
    </submittedName>
</protein>
<dbReference type="Proteomes" id="UP000442535">
    <property type="component" value="Unassembled WGS sequence"/>
</dbReference>
<feature type="domain" description="MmeI-like C-terminal" evidence="2">
    <location>
        <begin position="84"/>
        <end position="161"/>
    </location>
</feature>
<dbReference type="Pfam" id="PF20467">
    <property type="entry name" value="MmeI_C"/>
    <property type="match status" value="1"/>
</dbReference>
<evidence type="ECO:0000259" key="1">
    <source>
        <dbReference type="Pfam" id="PF20466"/>
    </source>
</evidence>
<gene>
    <name evidence="3" type="ORF">FYJ63_08500</name>
</gene>
<proteinExistence type="predicted"/>
<evidence type="ECO:0000259" key="2">
    <source>
        <dbReference type="Pfam" id="PF20467"/>
    </source>
</evidence>
<evidence type="ECO:0000313" key="3">
    <source>
        <dbReference type="EMBL" id="MST50267.1"/>
    </source>
</evidence>
<comment type="caution">
    <text evidence="3">The sequence shown here is derived from an EMBL/GenBank/DDBJ whole genome shotgun (WGS) entry which is preliminary data.</text>
</comment>
<name>A0A7K0K453_9ACTO</name>
<dbReference type="EMBL" id="VUMY01000016">
    <property type="protein sequence ID" value="MST50267.1"/>
    <property type="molecule type" value="Genomic_DNA"/>
</dbReference>
<dbReference type="AlphaFoldDB" id="A0A7K0K453"/>
<dbReference type="InterPro" id="IPR046818">
    <property type="entry name" value="MmeI_C"/>
</dbReference>
<evidence type="ECO:0000313" key="4">
    <source>
        <dbReference type="Proteomes" id="UP000442535"/>
    </source>
</evidence>
<feature type="domain" description="MmeI-like target recognition" evidence="1">
    <location>
        <begin position="4"/>
        <end position="82"/>
    </location>
</feature>
<dbReference type="Pfam" id="PF20466">
    <property type="entry name" value="MmeI_TRD"/>
    <property type="match status" value="1"/>
</dbReference>
<sequence>MPYLCIPRHVSENRLFFTAQRYSADVICGDANFAAPEEDGFLFGLISSSMFIAWQRTIGGRLKSDLRFSNTVVWNNFPLPEISAAEREAIIQAGEGVLAARNLQSEESLADLYNPLAMSPELLKAHANLDHVVDAAFGPTAKNPTETDRLQHLFGLYHSATACNP</sequence>